<protein>
    <submittedName>
        <fullName evidence="5">BlaI/MecI/CopY family transcriptional regulator</fullName>
    </submittedName>
</protein>
<organism evidence="5 6">
    <name type="scientific">Enterocloster hominis</name>
    <name type="common">ex Hitch et al. 2024</name>
    <dbReference type="NCBI Taxonomy" id="1917870"/>
    <lineage>
        <taxon>Bacteria</taxon>
        <taxon>Bacillati</taxon>
        <taxon>Bacillota</taxon>
        <taxon>Clostridia</taxon>
        <taxon>Lachnospirales</taxon>
        <taxon>Lachnospiraceae</taxon>
        <taxon>Enterocloster</taxon>
    </lineage>
</organism>
<dbReference type="PIRSF" id="PIRSF019455">
    <property type="entry name" value="CopR_AtkY"/>
    <property type="match status" value="1"/>
</dbReference>
<evidence type="ECO:0000256" key="2">
    <source>
        <dbReference type="ARBA" id="ARBA00023015"/>
    </source>
</evidence>
<dbReference type="InterPro" id="IPR005650">
    <property type="entry name" value="BlaI_family"/>
</dbReference>
<dbReference type="InterPro" id="IPR036390">
    <property type="entry name" value="WH_DNA-bd_sf"/>
</dbReference>
<dbReference type="Gene3D" id="1.10.4040.10">
    <property type="entry name" value="Penicillinase repressor domain"/>
    <property type="match status" value="1"/>
</dbReference>
<evidence type="ECO:0000256" key="1">
    <source>
        <dbReference type="ARBA" id="ARBA00011046"/>
    </source>
</evidence>
<evidence type="ECO:0000256" key="3">
    <source>
        <dbReference type="ARBA" id="ARBA00023125"/>
    </source>
</evidence>
<dbReference type="RefSeq" id="WP_008715995.1">
    <property type="nucleotide sequence ID" value="NZ_JAJFDX010000008.1"/>
</dbReference>
<dbReference type="InterPro" id="IPR036388">
    <property type="entry name" value="WH-like_DNA-bd_sf"/>
</dbReference>
<comment type="similarity">
    <text evidence="1">Belongs to the BlaI transcriptional regulatory family.</text>
</comment>
<dbReference type="Proteomes" id="UP001454086">
    <property type="component" value="Unassembled WGS sequence"/>
</dbReference>
<reference evidence="5 6" key="1">
    <citation type="submission" date="2024-03" db="EMBL/GenBank/DDBJ databases">
        <title>Human intestinal bacterial collection.</title>
        <authorList>
            <person name="Pauvert C."/>
            <person name="Hitch T.C.A."/>
            <person name="Clavel T."/>
        </authorList>
    </citation>
    <scope>NUCLEOTIDE SEQUENCE [LARGE SCALE GENOMIC DNA]</scope>
    <source>
        <strain evidence="5 6">CLA-SR-H021</strain>
    </source>
</reference>
<proteinExistence type="inferred from homology"/>
<keyword evidence="4" id="KW-0804">Transcription</keyword>
<dbReference type="SUPFAM" id="SSF46785">
    <property type="entry name" value="Winged helix' DNA-binding domain"/>
    <property type="match status" value="1"/>
</dbReference>
<keyword evidence="2" id="KW-0805">Transcription regulation</keyword>
<dbReference type="Pfam" id="PF03965">
    <property type="entry name" value="Penicillinase_R"/>
    <property type="match status" value="1"/>
</dbReference>
<evidence type="ECO:0000256" key="4">
    <source>
        <dbReference type="ARBA" id="ARBA00023163"/>
    </source>
</evidence>
<keyword evidence="3" id="KW-0238">DNA-binding</keyword>
<evidence type="ECO:0000313" key="5">
    <source>
        <dbReference type="EMBL" id="MEQ2426429.1"/>
    </source>
</evidence>
<evidence type="ECO:0000313" key="6">
    <source>
        <dbReference type="Proteomes" id="UP001454086"/>
    </source>
</evidence>
<dbReference type="Gene3D" id="1.10.10.10">
    <property type="entry name" value="Winged helix-like DNA-binding domain superfamily/Winged helix DNA-binding domain"/>
    <property type="match status" value="1"/>
</dbReference>
<comment type="caution">
    <text evidence="5">The sequence shown here is derived from an EMBL/GenBank/DDBJ whole genome shotgun (WGS) entry which is preliminary data.</text>
</comment>
<dbReference type="EMBL" id="JBBMFM010000061">
    <property type="protein sequence ID" value="MEQ2426429.1"/>
    <property type="molecule type" value="Genomic_DNA"/>
</dbReference>
<sequence length="129" mass="14851">MEENGKVSLSDGEWRIMNLLWENPPQTIMELTRALKKDRGWSKNTVITMLNRLEAKSAVHHEEGQRAKQFYPSIERADAALQETKGFLERVYEGSVSLMVDAMANSKSLSRHEIEELYEVLRKAEEEGL</sequence>
<name>A0ABV1D7P8_9FIRM</name>
<gene>
    <name evidence="5" type="ORF">WMQ36_15755</name>
</gene>
<keyword evidence="6" id="KW-1185">Reference proteome</keyword>
<accession>A0ABV1D7P8</accession>